<dbReference type="InterPro" id="IPR000998">
    <property type="entry name" value="MAM_dom"/>
</dbReference>
<dbReference type="Proteomes" id="UP000617340">
    <property type="component" value="Unassembled WGS sequence"/>
</dbReference>
<dbReference type="EMBL" id="JACSDZ010000009">
    <property type="protein sequence ID" value="KAF7395160.1"/>
    <property type="molecule type" value="Genomic_DNA"/>
</dbReference>
<dbReference type="Gene3D" id="2.60.120.200">
    <property type="match status" value="1"/>
</dbReference>
<dbReference type="InterPro" id="IPR001212">
    <property type="entry name" value="Somatomedin_B_dom"/>
</dbReference>
<dbReference type="PANTHER" id="PTHR23282">
    <property type="entry name" value="APICAL ENDOSOMAL GLYCOPROTEIN PRECURSOR"/>
    <property type="match status" value="1"/>
</dbReference>
<organism evidence="7 8">
    <name type="scientific">Vespula germanica</name>
    <name type="common">German yellow jacket</name>
    <name type="synonym">Paravespula germanica</name>
    <dbReference type="NCBI Taxonomy" id="30212"/>
    <lineage>
        <taxon>Eukaryota</taxon>
        <taxon>Metazoa</taxon>
        <taxon>Ecdysozoa</taxon>
        <taxon>Arthropoda</taxon>
        <taxon>Hexapoda</taxon>
        <taxon>Insecta</taxon>
        <taxon>Pterygota</taxon>
        <taxon>Neoptera</taxon>
        <taxon>Endopterygota</taxon>
        <taxon>Hymenoptera</taxon>
        <taxon>Apocrita</taxon>
        <taxon>Aculeata</taxon>
        <taxon>Vespoidea</taxon>
        <taxon>Vespidae</taxon>
        <taxon>Vespinae</taxon>
        <taxon>Vespula</taxon>
    </lineage>
</organism>
<dbReference type="PROSITE" id="PS50923">
    <property type="entry name" value="SUSHI"/>
    <property type="match status" value="2"/>
</dbReference>
<feature type="compositionally biased region" description="Low complexity" evidence="3">
    <location>
        <begin position="700"/>
        <end position="709"/>
    </location>
</feature>
<feature type="compositionally biased region" description="Low complexity" evidence="3">
    <location>
        <begin position="102"/>
        <end position="116"/>
    </location>
</feature>
<feature type="domain" description="MAM" evidence="4">
    <location>
        <begin position="383"/>
        <end position="551"/>
    </location>
</feature>
<feature type="region of interest" description="Disordered" evidence="3">
    <location>
        <begin position="669"/>
        <end position="711"/>
    </location>
</feature>
<evidence type="ECO:0000256" key="3">
    <source>
        <dbReference type="SAM" id="MobiDB-lite"/>
    </source>
</evidence>
<dbReference type="GO" id="GO:0016020">
    <property type="term" value="C:membrane"/>
    <property type="evidence" value="ECO:0007669"/>
    <property type="project" value="InterPro"/>
</dbReference>
<evidence type="ECO:0000313" key="7">
    <source>
        <dbReference type="EMBL" id="KAF7395160.1"/>
    </source>
</evidence>
<keyword evidence="1" id="KW-1015">Disulfide bond</keyword>
<feature type="compositionally biased region" description="Basic and acidic residues" evidence="3">
    <location>
        <begin position="38"/>
        <end position="52"/>
    </location>
</feature>
<dbReference type="SUPFAM" id="SSF57535">
    <property type="entry name" value="Complement control module/SCR domain"/>
    <property type="match status" value="2"/>
</dbReference>
<dbReference type="AlphaFoldDB" id="A0A834N397"/>
<dbReference type="PANTHER" id="PTHR23282:SF101">
    <property type="entry name" value="MAM DOMAIN-CONTAINING PROTEIN"/>
    <property type="match status" value="1"/>
</dbReference>
<dbReference type="PROSITE" id="PS50958">
    <property type="entry name" value="SMB_2"/>
    <property type="match status" value="1"/>
</dbReference>
<feature type="compositionally biased region" description="Basic and acidic residues" evidence="3">
    <location>
        <begin position="87"/>
        <end position="101"/>
    </location>
</feature>
<evidence type="ECO:0000313" key="8">
    <source>
        <dbReference type="Proteomes" id="UP000617340"/>
    </source>
</evidence>
<name>A0A834N397_VESGE</name>
<dbReference type="InterPro" id="IPR035976">
    <property type="entry name" value="Sushi/SCR/CCP_sf"/>
</dbReference>
<dbReference type="InterPro" id="IPR051560">
    <property type="entry name" value="MAM_domain-containing"/>
</dbReference>
<feature type="compositionally biased region" description="Low complexity" evidence="3">
    <location>
        <begin position="53"/>
        <end position="83"/>
    </location>
</feature>
<dbReference type="InterPro" id="IPR000436">
    <property type="entry name" value="Sushi_SCR_CCP_dom"/>
</dbReference>
<dbReference type="Pfam" id="PF00629">
    <property type="entry name" value="MAM"/>
    <property type="match status" value="1"/>
</dbReference>
<feature type="domain" description="Sushi" evidence="5">
    <location>
        <begin position="322"/>
        <end position="376"/>
    </location>
</feature>
<dbReference type="SUPFAM" id="SSF49899">
    <property type="entry name" value="Concanavalin A-like lectins/glucanases"/>
    <property type="match status" value="1"/>
</dbReference>
<dbReference type="Pfam" id="PF00084">
    <property type="entry name" value="Sushi"/>
    <property type="match status" value="2"/>
</dbReference>
<keyword evidence="2" id="KW-0768">Sushi</keyword>
<dbReference type="SMART" id="SM00137">
    <property type="entry name" value="MAM"/>
    <property type="match status" value="1"/>
</dbReference>
<dbReference type="InterPro" id="IPR013320">
    <property type="entry name" value="ConA-like_dom_sf"/>
</dbReference>
<comment type="caution">
    <text evidence="7">The sequence shown here is derived from an EMBL/GenBank/DDBJ whole genome shotgun (WGS) entry which is preliminary data.</text>
</comment>
<dbReference type="CDD" id="cd00033">
    <property type="entry name" value="CCP"/>
    <property type="match status" value="2"/>
</dbReference>
<evidence type="ECO:0000259" key="4">
    <source>
        <dbReference type="PROSITE" id="PS50060"/>
    </source>
</evidence>
<feature type="region of interest" description="Disordered" evidence="3">
    <location>
        <begin position="31"/>
        <end position="173"/>
    </location>
</feature>
<protein>
    <submittedName>
        <fullName evidence="7">Uncharacterized protein</fullName>
    </submittedName>
</protein>
<evidence type="ECO:0000259" key="6">
    <source>
        <dbReference type="PROSITE" id="PS50958"/>
    </source>
</evidence>
<feature type="domain" description="Sushi" evidence="5">
    <location>
        <begin position="268"/>
        <end position="321"/>
    </location>
</feature>
<dbReference type="CDD" id="cd06263">
    <property type="entry name" value="MAM"/>
    <property type="match status" value="1"/>
</dbReference>
<dbReference type="Gene3D" id="4.10.410.20">
    <property type="match status" value="1"/>
</dbReference>
<gene>
    <name evidence="7" type="ORF">HZH68_009210</name>
</gene>
<evidence type="ECO:0000256" key="2">
    <source>
        <dbReference type="PROSITE-ProRule" id="PRU00302"/>
    </source>
</evidence>
<reference evidence="7" key="1">
    <citation type="journal article" date="2020" name="G3 (Bethesda)">
        <title>High-Quality Assemblies for Three Invasive Social Wasps from the &lt;i&gt;Vespula&lt;/i&gt; Genus.</title>
        <authorList>
            <person name="Harrop T.W.R."/>
            <person name="Guhlin J."/>
            <person name="McLaughlin G.M."/>
            <person name="Permina E."/>
            <person name="Stockwell P."/>
            <person name="Gilligan J."/>
            <person name="Le Lec M.F."/>
            <person name="Gruber M.A.M."/>
            <person name="Quinn O."/>
            <person name="Lovegrove M."/>
            <person name="Duncan E.J."/>
            <person name="Remnant E.J."/>
            <person name="Van Eeckhoven J."/>
            <person name="Graham B."/>
            <person name="Knapp R.A."/>
            <person name="Langford K.W."/>
            <person name="Kronenberg Z."/>
            <person name="Press M.O."/>
            <person name="Eacker S.M."/>
            <person name="Wilson-Rankin E.E."/>
            <person name="Purcell J."/>
            <person name="Lester P.J."/>
            <person name="Dearden P.K."/>
        </authorList>
    </citation>
    <scope>NUCLEOTIDE SEQUENCE</scope>
    <source>
        <strain evidence="7">Linc-1</strain>
    </source>
</reference>
<accession>A0A834N397</accession>
<dbReference type="PROSITE" id="PS50060">
    <property type="entry name" value="MAM_2"/>
    <property type="match status" value="1"/>
</dbReference>
<feature type="compositionally biased region" description="Low complexity" evidence="3">
    <location>
        <begin position="151"/>
        <end position="168"/>
    </location>
</feature>
<evidence type="ECO:0000256" key="1">
    <source>
        <dbReference type="ARBA" id="ARBA00023157"/>
    </source>
</evidence>
<sequence>MANVQRKDIATSINGDVGNEIAQRPGLRPLIINNSENSHSDNDVSNGDDRENGNIVNGNSNGNNSNSGDVGNRLNLRPLIINNSENSHSDNDVSNGNDRENGNIVNGNGNGNNSNSGGVGNKLDLRPLIINNSENSHSDNDVSNGNDKENGNIVNGNGNSNNENQGNGKRNEKGNILCSSKVEYDWHRILIPCLLGLLRTPGKPRLTIVGTDKKSGSRYGPNRIRISGSHLSTSTRRIGAPQREVLFEFKRSVRLIDERYFHTLETIDRCPVVRLLNGRVRARARGRIVRFNCNDGYTLVGNKYSTCIHGQWDTPTPVCVNAECAPLPTPEHALVAKKHDGAILMYFCETGYALIGTSEIYCNGHNWNATAPYCRDTNATAPTRCDFEKPDFCWWEQDPLHDFDWQRHNFETPSSHIGTGPTYDHTLGAGNEGYYLYIEASGRLVNDTARIISPLYNSVLTESGCFSFWYHMYGTAMGALRVYFKTETDINPQLMFHKEGNQGNQWLHGIFTLPKVDKNFQIIIEGKRGTSYVSDIAVDDIAILQGKECETNTSDIGTTTMTTNNNDQVEIVSASQTCQGKCNNFTTSQLINVEPQDEEPPVYKVEQCQCTLDCAEYSLCCPDYAEYCVCPVCAALPGGDPNNVTDDFAGHLTLEHRSGPRDLISLLDEPASSRHGVRRIPHPSRGVGGQRPRRSNMHFSSSGGLSPSSREGIDPIAELLSQLSGVRRSGGGTGQSSSAPSQLQQLQMQLQLERQQVRGLLSFLATSLIAILDKGSDKCTRCFVAPHNYRLQAPVLKNPRHHCSLCVFLPCSFVTNHKGDPLIPGSRKEHRSSTESAEEMDRSDSKIKSLMLYRLSYPGSCGALAFHLLYNSSFTTSCPEETQVSRDES</sequence>
<evidence type="ECO:0000259" key="5">
    <source>
        <dbReference type="PROSITE" id="PS50923"/>
    </source>
</evidence>
<proteinExistence type="predicted"/>
<dbReference type="SMART" id="SM00032">
    <property type="entry name" value="CCP"/>
    <property type="match status" value="2"/>
</dbReference>
<feature type="region of interest" description="Disordered" evidence="3">
    <location>
        <begin position="822"/>
        <end position="842"/>
    </location>
</feature>
<dbReference type="PROSITE" id="PS00524">
    <property type="entry name" value="SMB_1"/>
    <property type="match status" value="1"/>
</dbReference>
<feature type="domain" description="SMB" evidence="6">
    <location>
        <begin position="574"/>
        <end position="632"/>
    </location>
</feature>
<dbReference type="Gene3D" id="2.10.70.10">
    <property type="entry name" value="Complement Module, domain 1"/>
    <property type="match status" value="2"/>
</dbReference>
<comment type="caution">
    <text evidence="2">Lacks conserved residue(s) required for the propagation of feature annotation.</text>
</comment>
<keyword evidence="8" id="KW-1185">Reference proteome</keyword>
<feature type="compositionally biased region" description="Basic and acidic residues" evidence="3">
    <location>
        <begin position="136"/>
        <end position="150"/>
    </location>
</feature>